<keyword evidence="1" id="KW-0812">Transmembrane</keyword>
<feature type="transmembrane region" description="Helical" evidence="1">
    <location>
        <begin position="29"/>
        <end position="47"/>
    </location>
</feature>
<dbReference type="RefSeq" id="WP_277582089.1">
    <property type="nucleotide sequence ID" value="NZ_JAMBPV010000009.1"/>
</dbReference>
<name>A0A9X4LC25_9STAP</name>
<organism evidence="2 3">
    <name type="scientific">Staphylococcus equorum</name>
    <dbReference type="NCBI Taxonomy" id="246432"/>
    <lineage>
        <taxon>Bacteria</taxon>
        <taxon>Bacillati</taxon>
        <taxon>Bacillota</taxon>
        <taxon>Bacilli</taxon>
        <taxon>Bacillales</taxon>
        <taxon>Staphylococcaceae</taxon>
        <taxon>Staphylococcus</taxon>
    </lineage>
</organism>
<keyword evidence="1" id="KW-0472">Membrane</keyword>
<keyword evidence="1" id="KW-1133">Transmembrane helix</keyword>
<comment type="caution">
    <text evidence="2">The sequence shown here is derived from an EMBL/GenBank/DDBJ whole genome shotgun (WGS) entry which is preliminary data.</text>
</comment>
<feature type="transmembrane region" description="Helical" evidence="1">
    <location>
        <begin position="5"/>
        <end position="23"/>
    </location>
</feature>
<proteinExistence type="predicted"/>
<evidence type="ECO:0000313" key="2">
    <source>
        <dbReference type="EMBL" id="MDG0860284.1"/>
    </source>
</evidence>
<dbReference type="Proteomes" id="UP001152302">
    <property type="component" value="Unassembled WGS sequence"/>
</dbReference>
<feature type="transmembrane region" description="Helical" evidence="1">
    <location>
        <begin position="54"/>
        <end position="75"/>
    </location>
</feature>
<reference evidence="2" key="1">
    <citation type="submission" date="2022-05" db="EMBL/GenBank/DDBJ databases">
        <title>Comparative genomics of Staphylococcus equorum isolates.</title>
        <authorList>
            <person name="Luelf R.H."/>
        </authorList>
    </citation>
    <scope>NUCLEOTIDE SEQUENCE</scope>
    <source>
        <strain evidence="2">TMW 2.2343</strain>
    </source>
</reference>
<accession>A0A9X4LC25</accession>
<evidence type="ECO:0000313" key="3">
    <source>
        <dbReference type="Proteomes" id="UP001152302"/>
    </source>
</evidence>
<dbReference type="AlphaFoldDB" id="A0A9X4LC25"/>
<sequence length="76" mass="8009">MYKFLYISLVCGMLAGAGIFLKLPIFPSMAIPVIIGVIGIISSLITIPNKEISGLLKLGGVMINIMPIMAAFAVAQ</sequence>
<evidence type="ECO:0000256" key="1">
    <source>
        <dbReference type="SAM" id="Phobius"/>
    </source>
</evidence>
<gene>
    <name evidence="2" type="ORF">M4L21_13170</name>
</gene>
<dbReference type="EMBL" id="JAMBPX010000010">
    <property type="protein sequence ID" value="MDG0860284.1"/>
    <property type="molecule type" value="Genomic_DNA"/>
</dbReference>
<protein>
    <submittedName>
        <fullName evidence="2">Uncharacterized protein</fullName>
    </submittedName>
</protein>